<comment type="similarity">
    <text evidence="2 6">Belongs to the 4-toluene sulfonate uptake permease (TSUP) (TC 2.A.102) family.</text>
</comment>
<keyword evidence="5 6" id="KW-0472">Membrane</keyword>
<dbReference type="PANTHER" id="PTHR43483">
    <property type="entry name" value="MEMBRANE TRANSPORTER PROTEIN HI_0806-RELATED"/>
    <property type="match status" value="1"/>
</dbReference>
<evidence type="ECO:0000256" key="6">
    <source>
        <dbReference type="RuleBase" id="RU363041"/>
    </source>
</evidence>
<protein>
    <recommendedName>
        <fullName evidence="6">Probable membrane transporter protein</fullName>
    </recommendedName>
</protein>
<name>A0A450T711_9GAMM</name>
<evidence type="ECO:0000256" key="3">
    <source>
        <dbReference type="ARBA" id="ARBA00022692"/>
    </source>
</evidence>
<evidence type="ECO:0000313" key="7">
    <source>
        <dbReference type="EMBL" id="VFJ62630.1"/>
    </source>
</evidence>
<feature type="transmembrane region" description="Helical" evidence="6">
    <location>
        <begin position="84"/>
        <end position="102"/>
    </location>
</feature>
<keyword evidence="3 6" id="KW-0812">Transmembrane</keyword>
<keyword evidence="4 6" id="KW-1133">Transmembrane helix</keyword>
<evidence type="ECO:0000256" key="2">
    <source>
        <dbReference type="ARBA" id="ARBA00009142"/>
    </source>
</evidence>
<accession>A0A450T711</accession>
<organism evidence="7">
    <name type="scientific">Candidatus Kentrum sp. FW</name>
    <dbReference type="NCBI Taxonomy" id="2126338"/>
    <lineage>
        <taxon>Bacteria</taxon>
        <taxon>Pseudomonadati</taxon>
        <taxon>Pseudomonadota</taxon>
        <taxon>Gammaproteobacteria</taxon>
        <taxon>Candidatus Kentrum</taxon>
    </lineage>
</organism>
<sequence length="146" mass="15717">MDIVSLLLLGIVAGILAGLLGIGGGIVIVPVLVWIFHGNTQIPEAYLMHIALGTSLATIVVTSLSSIRAHHRRGAVQWPVVRQLTPGFVIGVLLGATIADALSSHALQRFFAPCLFSPFRSNSRSTRRCTPIVKCQVARESLWPDR</sequence>
<dbReference type="InterPro" id="IPR002781">
    <property type="entry name" value="TM_pro_TauE-like"/>
</dbReference>
<evidence type="ECO:0000256" key="1">
    <source>
        <dbReference type="ARBA" id="ARBA00004141"/>
    </source>
</evidence>
<evidence type="ECO:0000256" key="4">
    <source>
        <dbReference type="ARBA" id="ARBA00022989"/>
    </source>
</evidence>
<gene>
    <name evidence="7" type="ORF">BECKFW1821A_GA0114235_113210</name>
</gene>
<dbReference type="PANTHER" id="PTHR43483:SF3">
    <property type="entry name" value="MEMBRANE TRANSPORTER PROTEIN HI_0806-RELATED"/>
    <property type="match status" value="1"/>
</dbReference>
<proteinExistence type="inferred from homology"/>
<dbReference type="GO" id="GO:0005886">
    <property type="term" value="C:plasma membrane"/>
    <property type="evidence" value="ECO:0007669"/>
    <property type="project" value="UniProtKB-SubCell"/>
</dbReference>
<reference evidence="7" key="1">
    <citation type="submission" date="2019-02" db="EMBL/GenBank/DDBJ databases">
        <authorList>
            <person name="Gruber-Vodicka R. H."/>
            <person name="Seah K. B. B."/>
        </authorList>
    </citation>
    <scope>NUCLEOTIDE SEQUENCE</scope>
    <source>
        <strain evidence="7">BECK_BZ15</strain>
    </source>
</reference>
<comment type="subcellular location">
    <subcellularLocation>
        <location evidence="6">Cell membrane</location>
        <topology evidence="6">Multi-pass membrane protein</topology>
    </subcellularLocation>
    <subcellularLocation>
        <location evidence="1">Membrane</location>
        <topology evidence="1">Multi-pass membrane protein</topology>
    </subcellularLocation>
</comment>
<keyword evidence="6" id="KW-1003">Cell membrane</keyword>
<feature type="transmembrane region" description="Helical" evidence="6">
    <location>
        <begin position="6"/>
        <end position="34"/>
    </location>
</feature>
<dbReference type="AlphaFoldDB" id="A0A450T711"/>
<dbReference type="Pfam" id="PF01925">
    <property type="entry name" value="TauE"/>
    <property type="match status" value="1"/>
</dbReference>
<evidence type="ECO:0000256" key="5">
    <source>
        <dbReference type="ARBA" id="ARBA00023136"/>
    </source>
</evidence>
<feature type="transmembrane region" description="Helical" evidence="6">
    <location>
        <begin position="46"/>
        <end position="64"/>
    </location>
</feature>
<dbReference type="EMBL" id="CAADEW010000132">
    <property type="protein sequence ID" value="VFJ62630.1"/>
    <property type="molecule type" value="Genomic_DNA"/>
</dbReference>